<keyword evidence="1" id="KW-1133">Transmembrane helix</keyword>
<evidence type="ECO:0000313" key="3">
    <source>
        <dbReference type="Proteomes" id="UP000605259"/>
    </source>
</evidence>
<dbReference type="RefSeq" id="WP_188386849.1">
    <property type="nucleotide sequence ID" value="NZ_BMFK01000001.1"/>
</dbReference>
<reference evidence="2" key="1">
    <citation type="journal article" date="2014" name="Int. J. Syst. Evol. Microbiol.">
        <title>Complete genome sequence of Corynebacterium casei LMG S-19264T (=DSM 44701T), isolated from a smear-ripened cheese.</title>
        <authorList>
            <consortium name="US DOE Joint Genome Institute (JGI-PGF)"/>
            <person name="Walter F."/>
            <person name="Albersmeier A."/>
            <person name="Kalinowski J."/>
            <person name="Ruckert C."/>
        </authorList>
    </citation>
    <scope>NUCLEOTIDE SEQUENCE</scope>
    <source>
        <strain evidence="2">CGMCC 1.12698</strain>
    </source>
</reference>
<keyword evidence="1" id="KW-0812">Transmembrane</keyword>
<organism evidence="2 3">
    <name type="scientific">Priestia taiwanensis</name>
    <dbReference type="NCBI Taxonomy" id="1347902"/>
    <lineage>
        <taxon>Bacteria</taxon>
        <taxon>Bacillati</taxon>
        <taxon>Bacillota</taxon>
        <taxon>Bacilli</taxon>
        <taxon>Bacillales</taxon>
        <taxon>Bacillaceae</taxon>
        <taxon>Priestia</taxon>
    </lineage>
</organism>
<feature type="transmembrane region" description="Helical" evidence="1">
    <location>
        <begin position="38"/>
        <end position="56"/>
    </location>
</feature>
<protein>
    <recommendedName>
        <fullName evidence="4">Adhesin domain-containing protein</fullName>
    </recommendedName>
</protein>
<proteinExistence type="predicted"/>
<feature type="transmembrane region" description="Helical" evidence="1">
    <location>
        <begin position="12"/>
        <end position="32"/>
    </location>
</feature>
<evidence type="ECO:0000313" key="2">
    <source>
        <dbReference type="EMBL" id="GGE57429.1"/>
    </source>
</evidence>
<evidence type="ECO:0008006" key="4">
    <source>
        <dbReference type="Google" id="ProtNLM"/>
    </source>
</evidence>
<accession>A0A917AJY3</accession>
<feature type="transmembrane region" description="Helical" evidence="1">
    <location>
        <begin position="63"/>
        <end position="86"/>
    </location>
</feature>
<keyword evidence="1" id="KW-0472">Membrane</keyword>
<name>A0A917AJY3_9BACI</name>
<dbReference type="AlphaFoldDB" id="A0A917AJY3"/>
<sequence>MKNWKIGTLTAGCLLILTGILLLIHLFIPLPIYKVFTYIWPVICIALGAEILLLHFMKKEANLRFSFVSIFLLIIVTFTSLGYFFASSVMNEFGISFKTHKQEINDSITLAEKVDEIFINIPSASIQIEGTDTNKVTVQGMAYINGNTKEESAENFAENYTFKQIGNKFYLSLKKQLDNFDFDRDTKQLITVFVPKNIAMHIDTSHSDVSVKNHDGTIKVNTHMGTFQAENINGTLLSQNSHGNAILTNVSLTGDSYVSATNITAIFNDKQNGKIDASIQSDGELAGNVNWQTTKDGRADSHTKGTTTIGSGEHNVRFEVQHGTISVSK</sequence>
<keyword evidence="3" id="KW-1185">Reference proteome</keyword>
<evidence type="ECO:0000256" key="1">
    <source>
        <dbReference type="SAM" id="Phobius"/>
    </source>
</evidence>
<dbReference type="Proteomes" id="UP000605259">
    <property type="component" value="Unassembled WGS sequence"/>
</dbReference>
<dbReference type="EMBL" id="BMFK01000001">
    <property type="protein sequence ID" value="GGE57429.1"/>
    <property type="molecule type" value="Genomic_DNA"/>
</dbReference>
<gene>
    <name evidence="2" type="ORF">GCM10007140_04790</name>
</gene>
<reference evidence="2" key="2">
    <citation type="submission" date="2020-09" db="EMBL/GenBank/DDBJ databases">
        <authorList>
            <person name="Sun Q."/>
            <person name="Zhou Y."/>
        </authorList>
    </citation>
    <scope>NUCLEOTIDE SEQUENCE</scope>
    <source>
        <strain evidence="2">CGMCC 1.12698</strain>
    </source>
</reference>
<comment type="caution">
    <text evidence="2">The sequence shown here is derived from an EMBL/GenBank/DDBJ whole genome shotgun (WGS) entry which is preliminary data.</text>
</comment>